<reference evidence="11" key="2">
    <citation type="journal article" date="2023" name="Plants (Basel)">
        <title>Annotation of the Turnera subulata (Passifloraceae) Draft Genome Reveals the S-Locus Evolved after the Divergence of Turneroideae from Passifloroideae in a Stepwise Manner.</title>
        <authorList>
            <person name="Henning P.M."/>
            <person name="Roalson E.H."/>
            <person name="Mir W."/>
            <person name="McCubbin A.G."/>
            <person name="Shore J.S."/>
        </authorList>
    </citation>
    <scope>NUCLEOTIDE SEQUENCE</scope>
    <source>
        <strain evidence="11">F60SS</strain>
    </source>
</reference>
<dbReference type="PRINTS" id="PR00463">
    <property type="entry name" value="EP450I"/>
</dbReference>
<dbReference type="GO" id="GO:0020037">
    <property type="term" value="F:heme binding"/>
    <property type="evidence" value="ECO:0007669"/>
    <property type="project" value="InterPro"/>
</dbReference>
<evidence type="ECO:0000256" key="9">
    <source>
        <dbReference type="RuleBase" id="RU000461"/>
    </source>
</evidence>
<evidence type="ECO:0000256" key="4">
    <source>
        <dbReference type="ARBA" id="ARBA00022723"/>
    </source>
</evidence>
<keyword evidence="5 9" id="KW-0560">Oxidoreductase</keyword>
<keyword evidence="10" id="KW-0812">Transmembrane</keyword>
<evidence type="ECO:0000313" key="11">
    <source>
        <dbReference type="EMBL" id="KAJ4832407.1"/>
    </source>
</evidence>
<evidence type="ECO:0000256" key="1">
    <source>
        <dbReference type="ARBA" id="ARBA00001971"/>
    </source>
</evidence>
<dbReference type="InterPro" id="IPR001128">
    <property type="entry name" value="Cyt_P450"/>
</dbReference>
<keyword evidence="10" id="KW-1133">Transmembrane helix</keyword>
<dbReference type="AlphaFoldDB" id="A0A9Q0FJ58"/>
<keyword evidence="4 8" id="KW-0479">Metal-binding</keyword>
<keyword evidence="12" id="KW-1185">Reference proteome</keyword>
<dbReference type="InterPro" id="IPR002401">
    <property type="entry name" value="Cyt_P450_E_grp-I"/>
</dbReference>
<dbReference type="GO" id="GO:0016705">
    <property type="term" value="F:oxidoreductase activity, acting on paired donors, with incorporation or reduction of molecular oxygen"/>
    <property type="evidence" value="ECO:0007669"/>
    <property type="project" value="InterPro"/>
</dbReference>
<dbReference type="SUPFAM" id="SSF48264">
    <property type="entry name" value="Cytochrome P450"/>
    <property type="match status" value="1"/>
</dbReference>
<evidence type="ECO:0000256" key="5">
    <source>
        <dbReference type="ARBA" id="ARBA00023002"/>
    </source>
</evidence>
<dbReference type="GO" id="GO:0004497">
    <property type="term" value="F:monooxygenase activity"/>
    <property type="evidence" value="ECO:0007669"/>
    <property type="project" value="UniProtKB-KW"/>
</dbReference>
<comment type="cofactor">
    <cofactor evidence="1 8">
        <name>heme</name>
        <dbReference type="ChEBI" id="CHEBI:30413"/>
    </cofactor>
</comment>
<evidence type="ECO:0000256" key="8">
    <source>
        <dbReference type="PIRSR" id="PIRSR602401-1"/>
    </source>
</evidence>
<organism evidence="11 12">
    <name type="scientific">Turnera subulata</name>
    <dbReference type="NCBI Taxonomy" id="218843"/>
    <lineage>
        <taxon>Eukaryota</taxon>
        <taxon>Viridiplantae</taxon>
        <taxon>Streptophyta</taxon>
        <taxon>Embryophyta</taxon>
        <taxon>Tracheophyta</taxon>
        <taxon>Spermatophyta</taxon>
        <taxon>Magnoliopsida</taxon>
        <taxon>eudicotyledons</taxon>
        <taxon>Gunneridae</taxon>
        <taxon>Pentapetalae</taxon>
        <taxon>rosids</taxon>
        <taxon>fabids</taxon>
        <taxon>Malpighiales</taxon>
        <taxon>Passifloraceae</taxon>
        <taxon>Turnera</taxon>
    </lineage>
</organism>
<dbReference type="OrthoDB" id="817597at2759"/>
<dbReference type="PROSITE" id="PS00086">
    <property type="entry name" value="CYTOCHROME_P450"/>
    <property type="match status" value="1"/>
</dbReference>
<sequence length="533" mass="60000">MTSFSISNKISALWLRKLKGNEDIFPLLPSLVPVIILVGLFLMILAFKESKEKAPLPPGPRGLPIIGYLPFLGHNLHQLFMELAQSYGPIYKLSIGQKLCIIISSPSLAKEVVRDQDIIFANRNPTIAASAFSYSGKDIAFQPYGPEWRLLRKIFVKQMQSNTHLDAFYPLRRNEVRKSVGFVCTKIGNPVNIGELAFTTVINMISGMFWGGTLEGDAGINVGVKFREAATELVEILGRPNVSDFFPFLARFDIQGIEKEMKKASGKIEKIYDFVIDEWIRKDKAGREEDEQNQKKDFLNFLLEFKDGDTGKSISRTQIKALLMDIVVGGTDTTSTTMEWALSEMMLHSEVMKIAQEELTEVVGANNIVEECHIYRLPYLQAIVKEAMRLHPVAPLLLPRSPSQPSNVGGYTIPKGAKVFLNAWAMHRDPEFWENPSEFQPTRFLGDANNKLDYYGKHLHYIPFGSGRRICAGLQLGERMLMYVLATFLHMFIWELPNGAKVDTLEKLGAVLEKSTPLVVVPSPRLSQPDLYL</sequence>
<evidence type="ECO:0000256" key="2">
    <source>
        <dbReference type="ARBA" id="ARBA00010617"/>
    </source>
</evidence>
<dbReference type="Proteomes" id="UP001141552">
    <property type="component" value="Unassembled WGS sequence"/>
</dbReference>
<comment type="caution">
    <text evidence="11">The sequence shown here is derived from an EMBL/GenBank/DDBJ whole genome shotgun (WGS) entry which is preliminary data.</text>
</comment>
<reference evidence="11" key="1">
    <citation type="submission" date="2022-02" db="EMBL/GenBank/DDBJ databases">
        <authorList>
            <person name="Henning P.M."/>
            <person name="McCubbin A.G."/>
            <person name="Shore J.S."/>
        </authorList>
    </citation>
    <scope>NUCLEOTIDE SEQUENCE</scope>
    <source>
        <strain evidence="11">F60SS</strain>
        <tissue evidence="11">Leaves</tissue>
    </source>
</reference>
<gene>
    <name evidence="11" type="ORF">Tsubulata_018943</name>
</gene>
<protein>
    <submittedName>
        <fullName evidence="11">Uncharacterized protein</fullName>
    </submittedName>
</protein>
<dbReference type="EMBL" id="JAKUCV010005142">
    <property type="protein sequence ID" value="KAJ4832407.1"/>
    <property type="molecule type" value="Genomic_DNA"/>
</dbReference>
<evidence type="ECO:0000256" key="3">
    <source>
        <dbReference type="ARBA" id="ARBA00022617"/>
    </source>
</evidence>
<keyword evidence="3 8" id="KW-0349">Heme</keyword>
<keyword evidence="7 9" id="KW-0503">Monooxygenase</keyword>
<keyword evidence="10" id="KW-0472">Membrane</keyword>
<feature type="transmembrane region" description="Helical" evidence="10">
    <location>
        <begin position="24"/>
        <end position="47"/>
    </location>
</feature>
<proteinExistence type="inferred from homology"/>
<dbReference type="GO" id="GO:0005506">
    <property type="term" value="F:iron ion binding"/>
    <property type="evidence" value="ECO:0007669"/>
    <property type="project" value="InterPro"/>
</dbReference>
<evidence type="ECO:0000256" key="10">
    <source>
        <dbReference type="SAM" id="Phobius"/>
    </source>
</evidence>
<dbReference type="InterPro" id="IPR017972">
    <property type="entry name" value="Cyt_P450_CS"/>
</dbReference>
<keyword evidence="6 8" id="KW-0408">Iron</keyword>
<evidence type="ECO:0000256" key="6">
    <source>
        <dbReference type="ARBA" id="ARBA00023004"/>
    </source>
</evidence>
<evidence type="ECO:0000313" key="12">
    <source>
        <dbReference type="Proteomes" id="UP001141552"/>
    </source>
</evidence>
<dbReference type="PRINTS" id="PR00385">
    <property type="entry name" value="P450"/>
</dbReference>
<name>A0A9Q0FJ58_9ROSI</name>
<dbReference type="CDD" id="cd11073">
    <property type="entry name" value="CYP76-like"/>
    <property type="match status" value="1"/>
</dbReference>
<dbReference type="PANTHER" id="PTHR47951:SF8">
    <property type="entry name" value="CYTOCHROME P450 93A2-LIKE"/>
    <property type="match status" value="1"/>
</dbReference>
<feature type="binding site" description="axial binding residue" evidence="8">
    <location>
        <position position="471"/>
    </location>
    <ligand>
        <name>heme</name>
        <dbReference type="ChEBI" id="CHEBI:30413"/>
    </ligand>
    <ligandPart>
        <name>Fe</name>
        <dbReference type="ChEBI" id="CHEBI:18248"/>
    </ligandPart>
</feature>
<accession>A0A9Q0FJ58</accession>
<evidence type="ECO:0000256" key="7">
    <source>
        <dbReference type="ARBA" id="ARBA00023033"/>
    </source>
</evidence>
<comment type="similarity">
    <text evidence="2 9">Belongs to the cytochrome P450 family.</text>
</comment>
<dbReference type="InterPro" id="IPR036396">
    <property type="entry name" value="Cyt_P450_sf"/>
</dbReference>
<dbReference type="FunFam" id="1.10.630.10:FF:000126">
    <property type="entry name" value="Predicted protein"/>
    <property type="match status" value="1"/>
</dbReference>
<dbReference type="Gene3D" id="1.10.630.10">
    <property type="entry name" value="Cytochrome P450"/>
    <property type="match status" value="1"/>
</dbReference>
<dbReference type="Pfam" id="PF00067">
    <property type="entry name" value="p450"/>
    <property type="match status" value="1"/>
</dbReference>
<dbReference type="PANTHER" id="PTHR47951">
    <property type="entry name" value="OS08G0547900 PROTEIN"/>
    <property type="match status" value="1"/>
</dbReference>